<name>A0A0E9T262_ANGAN</name>
<dbReference type="EMBL" id="GBXM01060955">
    <property type="protein sequence ID" value="JAH47622.1"/>
    <property type="molecule type" value="Transcribed_RNA"/>
</dbReference>
<proteinExistence type="predicted"/>
<protein>
    <submittedName>
        <fullName evidence="1">Uncharacterized protein</fullName>
    </submittedName>
</protein>
<dbReference type="AlphaFoldDB" id="A0A0E9T262"/>
<evidence type="ECO:0000313" key="1">
    <source>
        <dbReference type="EMBL" id="JAH47622.1"/>
    </source>
</evidence>
<reference evidence="1" key="1">
    <citation type="submission" date="2014-11" db="EMBL/GenBank/DDBJ databases">
        <authorList>
            <person name="Amaro Gonzalez C."/>
        </authorList>
    </citation>
    <scope>NUCLEOTIDE SEQUENCE</scope>
</reference>
<organism evidence="1">
    <name type="scientific">Anguilla anguilla</name>
    <name type="common">European freshwater eel</name>
    <name type="synonym">Muraena anguilla</name>
    <dbReference type="NCBI Taxonomy" id="7936"/>
    <lineage>
        <taxon>Eukaryota</taxon>
        <taxon>Metazoa</taxon>
        <taxon>Chordata</taxon>
        <taxon>Craniata</taxon>
        <taxon>Vertebrata</taxon>
        <taxon>Euteleostomi</taxon>
        <taxon>Actinopterygii</taxon>
        <taxon>Neopterygii</taxon>
        <taxon>Teleostei</taxon>
        <taxon>Anguilliformes</taxon>
        <taxon>Anguillidae</taxon>
        <taxon>Anguilla</taxon>
    </lineage>
</organism>
<sequence length="17" mass="2017">MGLDVQWTGQFLPRRGR</sequence>
<accession>A0A0E9T262</accession>
<reference evidence="1" key="2">
    <citation type="journal article" date="2015" name="Fish Shellfish Immunol.">
        <title>Early steps in the European eel (Anguilla anguilla)-Vibrio vulnificus interaction in the gills: Role of the RtxA13 toxin.</title>
        <authorList>
            <person name="Callol A."/>
            <person name="Pajuelo D."/>
            <person name="Ebbesson L."/>
            <person name="Teles M."/>
            <person name="MacKenzie S."/>
            <person name="Amaro C."/>
        </authorList>
    </citation>
    <scope>NUCLEOTIDE SEQUENCE</scope>
</reference>